<dbReference type="Pfam" id="PF22725">
    <property type="entry name" value="GFO_IDH_MocA_C3"/>
    <property type="match status" value="1"/>
</dbReference>
<dbReference type="EMBL" id="FNPB01000003">
    <property type="protein sequence ID" value="SDX83924.1"/>
    <property type="molecule type" value="Genomic_DNA"/>
</dbReference>
<dbReference type="InterPro" id="IPR000683">
    <property type="entry name" value="Gfo/Idh/MocA-like_OxRdtase_N"/>
</dbReference>
<dbReference type="Pfam" id="PF01408">
    <property type="entry name" value="GFO_IDH_MocA"/>
    <property type="match status" value="1"/>
</dbReference>
<dbReference type="AlphaFoldDB" id="A0A1H3F161"/>
<dbReference type="GO" id="GO:0016491">
    <property type="term" value="F:oxidoreductase activity"/>
    <property type="evidence" value="ECO:0007669"/>
    <property type="project" value="UniProtKB-KW"/>
</dbReference>
<accession>A0A1H3F161</accession>
<feature type="domain" description="GFO/IDH/MocA-like oxidoreductase" evidence="3">
    <location>
        <begin position="141"/>
        <end position="279"/>
    </location>
</feature>
<dbReference type="GO" id="GO:0000166">
    <property type="term" value="F:nucleotide binding"/>
    <property type="evidence" value="ECO:0007669"/>
    <property type="project" value="InterPro"/>
</dbReference>
<dbReference type="SUPFAM" id="SSF55347">
    <property type="entry name" value="Glyceraldehyde-3-phosphate dehydrogenase-like, C-terminal domain"/>
    <property type="match status" value="1"/>
</dbReference>
<protein>
    <submittedName>
        <fullName evidence="4">Predicted dehydrogenase</fullName>
    </submittedName>
</protein>
<evidence type="ECO:0000259" key="2">
    <source>
        <dbReference type="Pfam" id="PF01408"/>
    </source>
</evidence>
<name>A0A1H3F161_9EURY</name>
<dbReference type="InterPro" id="IPR036291">
    <property type="entry name" value="NAD(P)-bd_dom_sf"/>
</dbReference>
<evidence type="ECO:0000313" key="5">
    <source>
        <dbReference type="Proteomes" id="UP000199170"/>
    </source>
</evidence>
<dbReference type="SUPFAM" id="SSF51735">
    <property type="entry name" value="NAD(P)-binding Rossmann-fold domains"/>
    <property type="match status" value="1"/>
</dbReference>
<dbReference type="Gene3D" id="3.40.50.720">
    <property type="entry name" value="NAD(P)-binding Rossmann-like Domain"/>
    <property type="match status" value="1"/>
</dbReference>
<dbReference type="PANTHER" id="PTHR43818:SF11">
    <property type="entry name" value="BCDNA.GH03377"/>
    <property type="match status" value="1"/>
</dbReference>
<dbReference type="OrthoDB" id="30889at2157"/>
<gene>
    <name evidence="4" type="ORF">SAMN04487946_10338</name>
</gene>
<dbReference type="RefSeq" id="WP_089766211.1">
    <property type="nucleotide sequence ID" value="NZ_FNPB01000003.1"/>
</dbReference>
<evidence type="ECO:0000256" key="1">
    <source>
        <dbReference type="ARBA" id="ARBA00023002"/>
    </source>
</evidence>
<dbReference type="Gene3D" id="3.30.360.10">
    <property type="entry name" value="Dihydrodipicolinate Reductase, domain 2"/>
    <property type="match status" value="1"/>
</dbReference>
<reference evidence="5" key="1">
    <citation type="submission" date="2016-10" db="EMBL/GenBank/DDBJ databases">
        <authorList>
            <person name="Varghese N."/>
            <person name="Submissions S."/>
        </authorList>
    </citation>
    <scope>NUCLEOTIDE SEQUENCE [LARGE SCALE GENOMIC DNA]</scope>
    <source>
        <strain evidence="5">CGMCC 1.10118</strain>
    </source>
</reference>
<organism evidence="4 5">
    <name type="scientific">Halobellus clavatus</name>
    <dbReference type="NCBI Taxonomy" id="660517"/>
    <lineage>
        <taxon>Archaea</taxon>
        <taxon>Methanobacteriati</taxon>
        <taxon>Methanobacteriota</taxon>
        <taxon>Stenosarchaea group</taxon>
        <taxon>Halobacteria</taxon>
        <taxon>Halobacteriales</taxon>
        <taxon>Haloferacaceae</taxon>
        <taxon>Halobellus</taxon>
    </lineage>
</organism>
<evidence type="ECO:0000259" key="3">
    <source>
        <dbReference type="Pfam" id="PF22725"/>
    </source>
</evidence>
<feature type="domain" description="Gfo/Idh/MocA-like oxidoreductase N-terminal" evidence="2">
    <location>
        <begin position="9"/>
        <end position="131"/>
    </location>
</feature>
<dbReference type="InterPro" id="IPR050463">
    <property type="entry name" value="Gfo/Idh/MocA_oxidrdct_glycsds"/>
</dbReference>
<dbReference type="Proteomes" id="UP000199170">
    <property type="component" value="Unassembled WGS sequence"/>
</dbReference>
<keyword evidence="5" id="KW-1185">Reference proteome</keyword>
<dbReference type="PANTHER" id="PTHR43818">
    <property type="entry name" value="BCDNA.GH03377"/>
    <property type="match status" value="1"/>
</dbReference>
<evidence type="ECO:0000313" key="4">
    <source>
        <dbReference type="EMBL" id="SDX83924.1"/>
    </source>
</evidence>
<proteinExistence type="predicted"/>
<sequence>MSGASDPLSVGVLGYGFMGRAHANALARLPMFFPDAPQTERAVLVGRDGDAVETAASRLGFSATATDWREVVDEVDVFYNLGPNHVHADPSIAALQADTHVLCEKPLARTLGEAAAMRDAARDAGAVAGCGFNYRYVPAIRLAKRYVEDGRIGDVRQFRGQYLQDWLADPDSPWSWRLDEGLAGSGVLGDLGAHTIDLARFLVGDSAGAIERVSGHLRTFVEERPAPDGEGTRPVTVDDAYTAQAEFETGAVGTFEGSRYARGHENDHRIEIHGSAGSLSFSLERLNELRYAGADDRGYERILVTGEDDPYGEAWWPPGHTLGWEHAVVHENYEFLRSIAGDGAFRPSFADGYAVQRVLEAIERADERGEWVAVDEISGEGVAAGNREE</sequence>
<dbReference type="InterPro" id="IPR055170">
    <property type="entry name" value="GFO_IDH_MocA-like_dom"/>
</dbReference>
<dbReference type="STRING" id="660517.SAMN04487946_10338"/>
<keyword evidence="1" id="KW-0560">Oxidoreductase</keyword>